<dbReference type="EMBL" id="JAEHOE010000017">
    <property type="protein sequence ID" value="KAG2496827.1"/>
    <property type="molecule type" value="Genomic_DNA"/>
</dbReference>
<evidence type="ECO:0000259" key="4">
    <source>
        <dbReference type="PROSITE" id="PS50011"/>
    </source>
</evidence>
<dbReference type="InterPro" id="IPR000719">
    <property type="entry name" value="Prot_kinase_dom"/>
</dbReference>
<comment type="caution">
    <text evidence="5">The sequence shown here is derived from an EMBL/GenBank/DDBJ whole genome shotgun (WGS) entry which is preliminary data.</text>
</comment>
<keyword evidence="1" id="KW-0547">Nucleotide-binding</keyword>
<dbReference type="InterPro" id="IPR011009">
    <property type="entry name" value="Kinase-like_dom_sf"/>
</dbReference>
<dbReference type="GO" id="GO:0005524">
    <property type="term" value="F:ATP binding"/>
    <property type="evidence" value="ECO:0007669"/>
    <property type="project" value="UniProtKB-UniRule"/>
</dbReference>
<dbReference type="Gene3D" id="3.30.200.20">
    <property type="entry name" value="Phosphorylase Kinase, domain 1"/>
    <property type="match status" value="1"/>
</dbReference>
<gene>
    <name evidence="5" type="ORF">HYH03_005232</name>
</gene>
<dbReference type="OrthoDB" id="536504at2759"/>
<dbReference type="PROSITE" id="PS50011">
    <property type="entry name" value="PROTEIN_KINASE_DOM"/>
    <property type="match status" value="1"/>
</dbReference>
<dbReference type="PROSITE" id="PS00107">
    <property type="entry name" value="PROTEIN_KINASE_ATP"/>
    <property type="match status" value="1"/>
</dbReference>
<dbReference type="SMART" id="SM00220">
    <property type="entry name" value="S_TKc"/>
    <property type="match status" value="1"/>
</dbReference>
<dbReference type="AlphaFoldDB" id="A0A836C2I0"/>
<dbReference type="PANTHER" id="PTHR44329:SF214">
    <property type="entry name" value="PROTEIN KINASE DOMAIN-CONTAINING PROTEIN"/>
    <property type="match status" value="1"/>
</dbReference>
<accession>A0A836C2I0</accession>
<evidence type="ECO:0000256" key="2">
    <source>
        <dbReference type="SAM" id="MobiDB-lite"/>
    </source>
</evidence>
<keyword evidence="6" id="KW-1185">Reference proteome</keyword>
<dbReference type="SUPFAM" id="SSF56112">
    <property type="entry name" value="Protein kinase-like (PK-like)"/>
    <property type="match status" value="1"/>
</dbReference>
<evidence type="ECO:0000256" key="3">
    <source>
        <dbReference type="SAM" id="Phobius"/>
    </source>
</evidence>
<proteinExistence type="predicted"/>
<feature type="compositionally biased region" description="Gly residues" evidence="2">
    <location>
        <begin position="501"/>
        <end position="512"/>
    </location>
</feature>
<feature type="transmembrane region" description="Helical" evidence="3">
    <location>
        <begin position="298"/>
        <end position="321"/>
    </location>
</feature>
<dbReference type="Gene3D" id="1.10.510.10">
    <property type="entry name" value="Transferase(Phosphotransferase) domain 1"/>
    <property type="match status" value="1"/>
</dbReference>
<dbReference type="PANTHER" id="PTHR44329">
    <property type="entry name" value="SERINE/THREONINE-PROTEIN KINASE TNNI3K-RELATED"/>
    <property type="match status" value="1"/>
</dbReference>
<feature type="compositionally biased region" description="Polar residues" evidence="2">
    <location>
        <begin position="476"/>
        <end position="492"/>
    </location>
</feature>
<dbReference type="GO" id="GO:0004674">
    <property type="term" value="F:protein serine/threonine kinase activity"/>
    <property type="evidence" value="ECO:0007669"/>
    <property type="project" value="TreeGrafter"/>
</dbReference>
<keyword evidence="3" id="KW-0812">Transmembrane</keyword>
<dbReference type="Pfam" id="PF00069">
    <property type="entry name" value="Pkinase"/>
    <property type="match status" value="1"/>
</dbReference>
<feature type="compositionally biased region" description="Gly residues" evidence="2">
    <location>
        <begin position="247"/>
        <end position="259"/>
    </location>
</feature>
<evidence type="ECO:0000256" key="1">
    <source>
        <dbReference type="PROSITE-ProRule" id="PRU10141"/>
    </source>
</evidence>
<organism evidence="5 6">
    <name type="scientific">Edaphochlamys debaryana</name>
    <dbReference type="NCBI Taxonomy" id="47281"/>
    <lineage>
        <taxon>Eukaryota</taxon>
        <taxon>Viridiplantae</taxon>
        <taxon>Chlorophyta</taxon>
        <taxon>core chlorophytes</taxon>
        <taxon>Chlorophyceae</taxon>
        <taxon>CS clade</taxon>
        <taxon>Chlamydomonadales</taxon>
        <taxon>Chlamydomonadales incertae sedis</taxon>
        <taxon>Edaphochlamys</taxon>
    </lineage>
</organism>
<dbReference type="InterPro" id="IPR017441">
    <property type="entry name" value="Protein_kinase_ATP_BS"/>
</dbReference>
<reference evidence="5" key="1">
    <citation type="journal article" date="2020" name="bioRxiv">
        <title>Comparative genomics of Chlamydomonas.</title>
        <authorList>
            <person name="Craig R.J."/>
            <person name="Hasan A.R."/>
            <person name="Ness R.W."/>
            <person name="Keightley P.D."/>
        </authorList>
    </citation>
    <scope>NUCLEOTIDE SEQUENCE</scope>
    <source>
        <strain evidence="5">CCAP 11/70</strain>
    </source>
</reference>
<keyword evidence="3" id="KW-1133">Transmembrane helix</keyword>
<dbReference type="Proteomes" id="UP000612055">
    <property type="component" value="Unassembled WGS sequence"/>
</dbReference>
<evidence type="ECO:0000313" key="5">
    <source>
        <dbReference type="EMBL" id="KAG2496827.1"/>
    </source>
</evidence>
<dbReference type="InterPro" id="IPR051681">
    <property type="entry name" value="Ser/Thr_Kinases-Pseudokinases"/>
</dbReference>
<feature type="region of interest" description="Disordered" evidence="2">
    <location>
        <begin position="381"/>
        <end position="515"/>
    </location>
</feature>
<feature type="region of interest" description="Disordered" evidence="2">
    <location>
        <begin position="247"/>
        <end position="293"/>
    </location>
</feature>
<sequence>MADEDVSRAEVTVPRLVVTEALWPAKEVLVLRRNLTVTTSPKLRTPAVLTFLAQKKVRLTSWANLILDGVASEGVRRENVLRAPGNFLMTVGTPDTVGATVILQNGALRFNVCLTPALQVANVAGVHRPLPGVNQIRSTSQEGCTNASFVKLADGSVVPTPVMDKCYASRMTFDDLATAGADLDFAARAVPTYYNVQMINTSVLCMSLVEDACVLRLGPLPCIILAQQKYDEQQLIAAGTALAPDPGSGGGGWDGGGAGAEALPVGEQDARSPGASGLDGLSTAAPWSPQDDGGGSNVTAIVVGSVVGGTVLIAAIVLAVWGVQRYRRLRAACANESSSAKGGDDSRSGTDGAVTLDIAAAAAAAGAGGAGTVGGRGGASLVSPPASADSSNFTDGPSCRSGTPAEAGPCSGPTAAARFHLPPEDAVISPITPPRPDLQLLDPTDLRSAAPNSKGDLTPRSGGAGRGLSGWDCTPAPSTQGPSTQGPSTGASVGSALEPAGSGGTAGGGAGQQRGEDVVSLIPNSLLGKGNFGKVVVGMYRGQRVAVKLINELDLLPMLSPSMAAAAAAQYEAARAERGSGGTSDKCLRGLLQEVEILGRCEHPNIIKLLAACLTPPRMFLVLELCETSLDKVLYGSGDGTDPPIPLTTVLHIAHGIARGLEYLHPSTIHRDIKPSNVLLNDPASERPIVKLADFGLSRLRMMTNATDHPDAGTPAYLPPESFDATNFVITHKADIYAYGAIVAEMLAGSRPWQGVSVFEIATAVTIHHRRPPLLEGLPPGRVPPPLRALITSCWEPDPLRRPAAAEIVKSLASIMQEVQSY</sequence>
<keyword evidence="1" id="KW-0067">ATP-binding</keyword>
<name>A0A836C2I0_9CHLO</name>
<feature type="binding site" evidence="1">
    <location>
        <position position="548"/>
    </location>
    <ligand>
        <name>ATP</name>
        <dbReference type="ChEBI" id="CHEBI:30616"/>
    </ligand>
</feature>
<evidence type="ECO:0000313" key="6">
    <source>
        <dbReference type="Proteomes" id="UP000612055"/>
    </source>
</evidence>
<keyword evidence="3" id="KW-0472">Membrane</keyword>
<feature type="domain" description="Protein kinase" evidence="4">
    <location>
        <begin position="521"/>
        <end position="822"/>
    </location>
</feature>
<protein>
    <recommendedName>
        <fullName evidence="4">Protein kinase domain-containing protein</fullName>
    </recommendedName>
</protein>